<evidence type="ECO:0000313" key="3">
    <source>
        <dbReference type="Proteomes" id="UP001166286"/>
    </source>
</evidence>
<evidence type="ECO:0000256" key="1">
    <source>
        <dbReference type="SAM" id="Coils"/>
    </source>
</evidence>
<reference evidence="2" key="1">
    <citation type="submission" date="2023-03" db="EMBL/GenBank/DDBJ databases">
        <title>Complete genome of Cladonia borealis.</title>
        <authorList>
            <person name="Park H."/>
        </authorList>
    </citation>
    <scope>NUCLEOTIDE SEQUENCE</scope>
    <source>
        <strain evidence="2">ANT050790</strain>
    </source>
</reference>
<dbReference type="Proteomes" id="UP001166286">
    <property type="component" value="Unassembled WGS sequence"/>
</dbReference>
<comment type="caution">
    <text evidence="2">The sequence shown here is derived from an EMBL/GenBank/DDBJ whole genome shotgun (WGS) entry which is preliminary data.</text>
</comment>
<protein>
    <recommendedName>
        <fullName evidence="4">Nuclear distribution protein RO10</fullName>
    </recommendedName>
</protein>
<dbReference type="EMBL" id="JAFEKC020000008">
    <property type="protein sequence ID" value="KAK0513374.1"/>
    <property type="molecule type" value="Genomic_DNA"/>
</dbReference>
<keyword evidence="3" id="KW-1185">Reference proteome</keyword>
<accession>A0AA39V612</accession>
<evidence type="ECO:0008006" key="4">
    <source>
        <dbReference type="Google" id="ProtNLM"/>
    </source>
</evidence>
<dbReference type="Pfam" id="PF07426">
    <property type="entry name" value="Dynactin_p22"/>
    <property type="match status" value="1"/>
</dbReference>
<feature type="coiled-coil region" evidence="1">
    <location>
        <begin position="39"/>
        <end position="73"/>
    </location>
</feature>
<dbReference type="InterPro" id="IPR009991">
    <property type="entry name" value="DCTN3"/>
</dbReference>
<gene>
    <name evidence="2" type="ORF">JMJ35_004360</name>
</gene>
<evidence type="ECO:0000313" key="2">
    <source>
        <dbReference type="EMBL" id="KAK0513374.1"/>
    </source>
</evidence>
<dbReference type="GO" id="GO:0005869">
    <property type="term" value="C:dynactin complex"/>
    <property type="evidence" value="ECO:0007669"/>
    <property type="project" value="InterPro"/>
</dbReference>
<dbReference type="GO" id="GO:0061640">
    <property type="term" value="P:cytoskeleton-dependent cytokinesis"/>
    <property type="evidence" value="ECO:0007669"/>
    <property type="project" value="InterPro"/>
</dbReference>
<dbReference type="AlphaFoldDB" id="A0AA39V612"/>
<organism evidence="2 3">
    <name type="scientific">Cladonia borealis</name>
    <dbReference type="NCBI Taxonomy" id="184061"/>
    <lineage>
        <taxon>Eukaryota</taxon>
        <taxon>Fungi</taxon>
        <taxon>Dikarya</taxon>
        <taxon>Ascomycota</taxon>
        <taxon>Pezizomycotina</taxon>
        <taxon>Lecanoromycetes</taxon>
        <taxon>OSLEUM clade</taxon>
        <taxon>Lecanoromycetidae</taxon>
        <taxon>Lecanorales</taxon>
        <taxon>Lecanorineae</taxon>
        <taxon>Cladoniaceae</taxon>
        <taxon>Cladonia</taxon>
    </lineage>
</organism>
<keyword evidence="1" id="KW-0175">Coiled coil</keyword>
<name>A0AA39V612_9LECA</name>
<proteinExistence type="predicted"/>
<sequence length="215" mass="24033">MSDGSTKIALETLDALESRLQRVGWYLSGDNEVGEVLQNVKAEGRNQTVQARLARLENNLGKLSSRSHEVRELLNLYSKYPDLFQPTTSDMPSTLSTAEILAIITTCATSYPTTASRLNAIQDLQIPAVDASASLIALHPRLAKVELLQESQAREMAQLRTRTASAIQRWYELGVLGEGECWSEWESRAVNAEKRVRRAEIEQAQEAKENETYQP</sequence>